<accession>A0A9Q3CIW2</accession>
<protein>
    <submittedName>
        <fullName evidence="1">Uncharacterized protein</fullName>
    </submittedName>
</protein>
<comment type="caution">
    <text evidence="1">The sequence shown here is derived from an EMBL/GenBank/DDBJ whole genome shotgun (WGS) entry which is preliminary data.</text>
</comment>
<dbReference type="AlphaFoldDB" id="A0A9Q3CIW2"/>
<evidence type="ECO:0000313" key="2">
    <source>
        <dbReference type="Proteomes" id="UP000765509"/>
    </source>
</evidence>
<reference evidence="1" key="1">
    <citation type="submission" date="2021-03" db="EMBL/GenBank/DDBJ databases">
        <title>Draft genome sequence of rust myrtle Austropuccinia psidii MF-1, a brazilian biotype.</title>
        <authorList>
            <person name="Quecine M.C."/>
            <person name="Pachon D.M.R."/>
            <person name="Bonatelli M.L."/>
            <person name="Correr F.H."/>
            <person name="Franceschini L.M."/>
            <person name="Leite T.F."/>
            <person name="Margarido G.R.A."/>
            <person name="Almeida C.A."/>
            <person name="Ferrarezi J.A."/>
            <person name="Labate C.A."/>
        </authorList>
    </citation>
    <scope>NUCLEOTIDE SEQUENCE</scope>
    <source>
        <strain evidence="1">MF-1</strain>
    </source>
</reference>
<organism evidence="1 2">
    <name type="scientific">Austropuccinia psidii MF-1</name>
    <dbReference type="NCBI Taxonomy" id="1389203"/>
    <lineage>
        <taxon>Eukaryota</taxon>
        <taxon>Fungi</taxon>
        <taxon>Dikarya</taxon>
        <taxon>Basidiomycota</taxon>
        <taxon>Pucciniomycotina</taxon>
        <taxon>Pucciniomycetes</taxon>
        <taxon>Pucciniales</taxon>
        <taxon>Sphaerophragmiaceae</taxon>
        <taxon>Austropuccinia</taxon>
    </lineage>
</organism>
<gene>
    <name evidence="1" type="ORF">O181_023107</name>
</gene>
<proteinExistence type="predicted"/>
<evidence type="ECO:0000313" key="1">
    <source>
        <dbReference type="EMBL" id="MBW0483392.1"/>
    </source>
</evidence>
<dbReference type="EMBL" id="AVOT02007211">
    <property type="protein sequence ID" value="MBW0483392.1"/>
    <property type="molecule type" value="Genomic_DNA"/>
</dbReference>
<dbReference type="Proteomes" id="UP000765509">
    <property type="component" value="Unassembled WGS sequence"/>
</dbReference>
<sequence length="109" mass="12090">MEEEDSGETEVEDALSNAQEILRGSNLALTNPPLVSQSDPSILNIMNKMATIMGKLSQAAAPSFKIPSMKALDPFDVTQAHKLRRFIQSCQFIFHNDPANFFSGMKKFL</sequence>
<name>A0A9Q3CIW2_9BASI</name>
<keyword evidence="2" id="KW-1185">Reference proteome</keyword>